<gene>
    <name evidence="2" type="ORF">JOC58_000712</name>
</gene>
<dbReference type="EMBL" id="JAVDQH010000002">
    <property type="protein sequence ID" value="MDR6242828.1"/>
    <property type="molecule type" value="Genomic_DNA"/>
</dbReference>
<keyword evidence="3" id="KW-1185">Reference proteome</keyword>
<evidence type="ECO:0000256" key="1">
    <source>
        <dbReference type="SAM" id="Coils"/>
    </source>
</evidence>
<organism evidence="2 3">
    <name type="scientific">Paenibacillus hunanensis</name>
    <dbReference type="NCBI Taxonomy" id="539262"/>
    <lineage>
        <taxon>Bacteria</taxon>
        <taxon>Bacillati</taxon>
        <taxon>Bacillota</taxon>
        <taxon>Bacilli</taxon>
        <taxon>Bacillales</taxon>
        <taxon>Paenibacillaceae</taxon>
        <taxon>Paenibacillus</taxon>
    </lineage>
</organism>
<evidence type="ECO:0000313" key="3">
    <source>
        <dbReference type="Proteomes" id="UP001185028"/>
    </source>
</evidence>
<reference evidence="2 3" key="1">
    <citation type="submission" date="2023-07" db="EMBL/GenBank/DDBJ databases">
        <title>Genomic Encyclopedia of Type Strains, Phase IV (KMG-IV): sequencing the most valuable type-strain genomes for metagenomic binning, comparative biology and taxonomic classification.</title>
        <authorList>
            <person name="Goeker M."/>
        </authorList>
    </citation>
    <scope>NUCLEOTIDE SEQUENCE [LARGE SCALE GENOMIC DNA]</scope>
    <source>
        <strain evidence="2 3">DSM 22170</strain>
    </source>
</reference>
<dbReference type="Proteomes" id="UP001185028">
    <property type="component" value="Unassembled WGS sequence"/>
</dbReference>
<proteinExistence type="predicted"/>
<feature type="coiled-coil region" evidence="1">
    <location>
        <begin position="36"/>
        <end position="63"/>
    </location>
</feature>
<sequence length="137" mass="15705">MNEQEPSSSTIAYGQRRIYVYSLGHSLYPLDWELCFDEVEEYKEKLKRKYDRFEERYKHIIGELDVLYREIDGLLALALADAGIESSNSVLLRCPPMIMALPRGDVSGGADIVIILKLEEDGETLVYSPLPLDYLTR</sequence>
<dbReference type="RefSeq" id="WP_188774309.1">
    <property type="nucleotide sequence ID" value="NZ_BMMB01000002.1"/>
</dbReference>
<comment type="caution">
    <text evidence="2">The sequence shown here is derived from an EMBL/GenBank/DDBJ whole genome shotgun (WGS) entry which is preliminary data.</text>
</comment>
<evidence type="ECO:0000313" key="2">
    <source>
        <dbReference type="EMBL" id="MDR6242828.1"/>
    </source>
</evidence>
<protein>
    <submittedName>
        <fullName evidence="2">Uncharacterized protein</fullName>
    </submittedName>
</protein>
<keyword evidence="1" id="KW-0175">Coiled coil</keyword>
<name>A0ABU1IX83_9BACL</name>
<accession>A0ABU1IX83</accession>